<dbReference type="EMBL" id="JAPFFF010000012">
    <property type="protein sequence ID" value="KAK8876525.1"/>
    <property type="molecule type" value="Genomic_DNA"/>
</dbReference>
<keyword evidence="2" id="KW-1185">Reference proteome</keyword>
<reference evidence="1 2" key="1">
    <citation type="submission" date="2024-04" db="EMBL/GenBank/DDBJ databases">
        <title>Tritrichomonas musculus Genome.</title>
        <authorList>
            <person name="Alves-Ferreira E."/>
            <person name="Grigg M."/>
            <person name="Lorenzi H."/>
            <person name="Galac M."/>
        </authorList>
    </citation>
    <scope>NUCLEOTIDE SEQUENCE [LARGE SCALE GENOMIC DNA]</scope>
    <source>
        <strain evidence="1 2">EAF2021</strain>
    </source>
</reference>
<sequence length="308" mass="36072">MKFEYVAIPFPRNIYEKNKVEIAQHPTWEYKSDFNVIIVKKTETENVINFINEKRSGNEMPNSFFKEKDLDSSLCIGICEDQRNPELINSPISISLQSGEMISTKLCRNCLFERLCYLTESYYSNTLILSAPDYLYPTHSDEFDEGTERWPQIPFGQLITVLINNKDDKLSSMITAYLITINDYAIRNKMKYHFTFCPDHPKNIINVKECHPNERFLIKCKEKNCRNTYCQYCYSMHNRKVEYDLKTCKNLKVCPGCSIAISKGEGCYHMKCIYGTIFCYKCLNTFDTGWSADEHYRKEHMTDDIALA</sequence>
<accession>A0ABR2JFH2</accession>
<protein>
    <recommendedName>
        <fullName evidence="3">RING-type domain-containing protein</fullName>
    </recommendedName>
</protein>
<comment type="caution">
    <text evidence="1">The sequence shown here is derived from an EMBL/GenBank/DDBJ whole genome shotgun (WGS) entry which is preliminary data.</text>
</comment>
<dbReference type="Proteomes" id="UP001470230">
    <property type="component" value="Unassembled WGS sequence"/>
</dbReference>
<dbReference type="Gene3D" id="1.20.120.1750">
    <property type="match status" value="1"/>
</dbReference>
<name>A0ABR2JFH2_9EUKA</name>
<evidence type="ECO:0000313" key="1">
    <source>
        <dbReference type="EMBL" id="KAK8876525.1"/>
    </source>
</evidence>
<evidence type="ECO:0000313" key="2">
    <source>
        <dbReference type="Proteomes" id="UP001470230"/>
    </source>
</evidence>
<evidence type="ECO:0008006" key="3">
    <source>
        <dbReference type="Google" id="ProtNLM"/>
    </source>
</evidence>
<dbReference type="SUPFAM" id="SSF57850">
    <property type="entry name" value="RING/U-box"/>
    <property type="match status" value="1"/>
</dbReference>
<organism evidence="1 2">
    <name type="scientific">Tritrichomonas musculus</name>
    <dbReference type="NCBI Taxonomy" id="1915356"/>
    <lineage>
        <taxon>Eukaryota</taxon>
        <taxon>Metamonada</taxon>
        <taxon>Parabasalia</taxon>
        <taxon>Tritrichomonadida</taxon>
        <taxon>Tritrichomonadidae</taxon>
        <taxon>Tritrichomonas</taxon>
    </lineage>
</organism>
<gene>
    <name evidence="1" type="ORF">M9Y10_006741</name>
</gene>
<proteinExistence type="predicted"/>